<dbReference type="Gene3D" id="1.25.40.420">
    <property type="match status" value="1"/>
</dbReference>
<dbReference type="WBParaSite" id="SPAL_0000867300.1">
    <property type="protein sequence ID" value="SPAL_0000867300.1"/>
    <property type="gene ID" value="SPAL_0000867300"/>
</dbReference>
<dbReference type="SUPFAM" id="SSF54695">
    <property type="entry name" value="POZ domain"/>
    <property type="match status" value="1"/>
</dbReference>
<dbReference type="SUPFAM" id="SSF49599">
    <property type="entry name" value="TRAF domain-like"/>
    <property type="match status" value="1"/>
</dbReference>
<dbReference type="Gene3D" id="2.60.210.10">
    <property type="entry name" value="Apoptosis, Tumor Necrosis Factor Receptor Associated Protein 2, Chain A"/>
    <property type="match status" value="1"/>
</dbReference>
<evidence type="ECO:0000259" key="2">
    <source>
        <dbReference type="PROSITE" id="PS50144"/>
    </source>
</evidence>
<reference evidence="4" key="1">
    <citation type="submission" date="2017-02" db="UniProtKB">
        <authorList>
            <consortium name="WormBaseParasite"/>
        </authorList>
    </citation>
    <scope>IDENTIFICATION</scope>
</reference>
<evidence type="ECO:0000313" key="3">
    <source>
        <dbReference type="Proteomes" id="UP000046392"/>
    </source>
</evidence>
<dbReference type="Pfam" id="PF22486">
    <property type="entry name" value="MATH_2"/>
    <property type="match status" value="1"/>
</dbReference>
<evidence type="ECO:0000313" key="4">
    <source>
        <dbReference type="WBParaSite" id="SPAL_0000867300.1"/>
    </source>
</evidence>
<name>A0A0N5BS27_STREA</name>
<keyword evidence="3" id="KW-1185">Reference proteome</keyword>
<dbReference type="InterPro" id="IPR011333">
    <property type="entry name" value="SKP1/BTB/POZ_sf"/>
</dbReference>
<dbReference type="PROSITE" id="PS50144">
    <property type="entry name" value="MATH"/>
    <property type="match status" value="1"/>
</dbReference>
<dbReference type="InterPro" id="IPR008974">
    <property type="entry name" value="TRAF-like"/>
</dbReference>
<dbReference type="Gene3D" id="3.30.710.10">
    <property type="entry name" value="Potassium Channel Kv1.1, Chain A"/>
    <property type="match status" value="1"/>
</dbReference>
<dbReference type="AlphaFoldDB" id="A0A0N5BS27"/>
<dbReference type="SMART" id="SM00225">
    <property type="entry name" value="BTB"/>
    <property type="match status" value="1"/>
</dbReference>
<sequence>MDRQPKRRWNNISNDASCDILTNVTKFNYAFPIQQFSFNRRNTGEGIKSGTFVTGWKDTSEWYLNIYPNGQTEESKDYVSVSLVLLKPDKAEAKYRFSILCDKEKKKNVSDSHMSKEFIKNEGLGFPKFVKKDFLMDKSNGLLNDGKLTIICELSVVGKSLNYQFRRMLIDGMVPRQSRLSYDFRYMLDSSLLSDCTIKVGNSNIKVHKAVLAARSSVFYDIFNGTLENSQTDVIEIKDFHVESLKEMLNYIYTDEVSDIQNVANEMLEIAIRYKLYELEKIVKHYLCSSLTIENICERYSLSEKYSIKMLKKVCQELILENLGCIVKTKEWKEFVIAHPLLIEGLFLKSMNIVPI</sequence>
<protein>
    <submittedName>
        <fullName evidence="4">Speckle-type POZ protein-like (inferred by orthology to a human protein)</fullName>
    </submittedName>
</protein>
<dbReference type="Proteomes" id="UP000046392">
    <property type="component" value="Unplaced"/>
</dbReference>
<dbReference type="PROSITE" id="PS50097">
    <property type="entry name" value="BTB"/>
    <property type="match status" value="1"/>
</dbReference>
<dbReference type="CDD" id="cd14733">
    <property type="entry name" value="BACK"/>
    <property type="match status" value="1"/>
</dbReference>
<organism evidence="3 4">
    <name type="scientific">Strongyloides papillosus</name>
    <name type="common">Intestinal threadworm</name>
    <dbReference type="NCBI Taxonomy" id="174720"/>
    <lineage>
        <taxon>Eukaryota</taxon>
        <taxon>Metazoa</taxon>
        <taxon>Ecdysozoa</taxon>
        <taxon>Nematoda</taxon>
        <taxon>Chromadorea</taxon>
        <taxon>Rhabditida</taxon>
        <taxon>Tylenchina</taxon>
        <taxon>Panagrolaimomorpha</taxon>
        <taxon>Strongyloidoidea</taxon>
        <taxon>Strongyloididae</taxon>
        <taxon>Strongyloides</taxon>
    </lineage>
</organism>
<dbReference type="Pfam" id="PF00651">
    <property type="entry name" value="BTB"/>
    <property type="match status" value="1"/>
</dbReference>
<dbReference type="InterPro" id="IPR000210">
    <property type="entry name" value="BTB/POZ_dom"/>
</dbReference>
<proteinExistence type="predicted"/>
<dbReference type="InterPro" id="IPR002083">
    <property type="entry name" value="MATH/TRAF_dom"/>
</dbReference>
<dbReference type="STRING" id="174720.A0A0N5BS27"/>
<dbReference type="GO" id="GO:0030163">
    <property type="term" value="P:protein catabolic process"/>
    <property type="evidence" value="ECO:0007669"/>
    <property type="project" value="UniProtKB-ARBA"/>
</dbReference>
<feature type="domain" description="BTB" evidence="1">
    <location>
        <begin position="194"/>
        <end position="261"/>
    </location>
</feature>
<feature type="domain" description="MATH" evidence="2">
    <location>
        <begin position="26"/>
        <end position="154"/>
    </location>
</feature>
<dbReference type="PANTHER" id="PTHR24413">
    <property type="entry name" value="SPECKLE-TYPE POZ PROTEIN"/>
    <property type="match status" value="1"/>
</dbReference>
<evidence type="ECO:0000259" key="1">
    <source>
        <dbReference type="PROSITE" id="PS50097"/>
    </source>
</evidence>
<accession>A0A0N5BS27</accession>